<comment type="caution">
    <text evidence="1">The sequence shown here is derived from an EMBL/GenBank/DDBJ whole genome shotgun (WGS) entry which is preliminary data.</text>
</comment>
<dbReference type="Proteomes" id="UP000076078">
    <property type="component" value="Unassembled WGS sequence"/>
</dbReference>
<accession>A0A151ZBN5</accession>
<dbReference type="OrthoDB" id="10463778at2759"/>
<sequence length="86" mass="9927">MAFLLNYNFQIQSKLSNGLNNSANGLSFYVPQRSPPPPTKILSHFDDSFPLDNPYIKPMIKDEDDYKYSQNVYSSDDEDIFIIDDL</sequence>
<protein>
    <submittedName>
        <fullName evidence="1">Uncharacterized protein</fullName>
    </submittedName>
</protein>
<evidence type="ECO:0000313" key="2">
    <source>
        <dbReference type="Proteomes" id="UP000076078"/>
    </source>
</evidence>
<reference evidence="1 2" key="1">
    <citation type="submission" date="2015-12" db="EMBL/GenBank/DDBJ databases">
        <title>Dictyostelia acquired genes for synthesis and detection of signals that induce cell-type specialization by lateral gene transfer from prokaryotes.</title>
        <authorList>
            <person name="Gloeckner G."/>
            <person name="Schaap P."/>
        </authorList>
    </citation>
    <scope>NUCLEOTIDE SEQUENCE [LARGE SCALE GENOMIC DNA]</scope>
    <source>
        <strain evidence="1 2">TK</strain>
    </source>
</reference>
<organism evidence="1 2">
    <name type="scientific">Tieghemostelium lacteum</name>
    <name type="common">Slime mold</name>
    <name type="synonym">Dictyostelium lacteum</name>
    <dbReference type="NCBI Taxonomy" id="361077"/>
    <lineage>
        <taxon>Eukaryota</taxon>
        <taxon>Amoebozoa</taxon>
        <taxon>Evosea</taxon>
        <taxon>Eumycetozoa</taxon>
        <taxon>Dictyostelia</taxon>
        <taxon>Dictyosteliales</taxon>
        <taxon>Raperosteliaceae</taxon>
        <taxon>Tieghemostelium</taxon>
    </lineage>
</organism>
<gene>
    <name evidence="1" type="ORF">DLAC_08308</name>
</gene>
<dbReference type="OMA" id="ESHTITR"/>
<dbReference type="EMBL" id="LODT01000035">
    <property type="protein sequence ID" value="KYQ91356.1"/>
    <property type="molecule type" value="Genomic_DNA"/>
</dbReference>
<dbReference type="FunCoup" id="A0A151ZBN5">
    <property type="interactions" value="127"/>
</dbReference>
<keyword evidence="2" id="KW-1185">Reference proteome</keyword>
<dbReference type="AlphaFoldDB" id="A0A151ZBN5"/>
<evidence type="ECO:0000313" key="1">
    <source>
        <dbReference type="EMBL" id="KYQ91356.1"/>
    </source>
</evidence>
<dbReference type="InParanoid" id="A0A151ZBN5"/>
<proteinExistence type="predicted"/>
<name>A0A151ZBN5_TIELA</name>